<name>A0A8K0CMZ1_IGNLU</name>
<protein>
    <recommendedName>
        <fullName evidence="3">DUF4371 domain-containing protein</fullName>
    </recommendedName>
</protein>
<evidence type="ECO:0000313" key="2">
    <source>
        <dbReference type="Proteomes" id="UP000801492"/>
    </source>
</evidence>
<evidence type="ECO:0008006" key="3">
    <source>
        <dbReference type="Google" id="ProtNLM"/>
    </source>
</evidence>
<dbReference type="Proteomes" id="UP000801492">
    <property type="component" value="Unassembled WGS sequence"/>
</dbReference>
<dbReference type="EMBL" id="VTPC01067055">
    <property type="protein sequence ID" value="KAF2889414.1"/>
    <property type="molecule type" value="Genomic_DNA"/>
</dbReference>
<dbReference type="PANTHER" id="PTHR45749">
    <property type="match status" value="1"/>
</dbReference>
<comment type="caution">
    <text evidence="1">The sequence shown here is derived from an EMBL/GenBank/DDBJ whole genome shotgun (WGS) entry which is preliminary data.</text>
</comment>
<dbReference type="PANTHER" id="PTHR45749:SF21">
    <property type="entry name" value="DUF4371 DOMAIN-CONTAINING PROTEIN"/>
    <property type="match status" value="1"/>
</dbReference>
<dbReference type="AlphaFoldDB" id="A0A8K0CMZ1"/>
<dbReference type="OrthoDB" id="6781995at2759"/>
<reference evidence="1" key="1">
    <citation type="submission" date="2019-08" db="EMBL/GenBank/DDBJ databases">
        <title>The genome of the North American firefly Photinus pyralis.</title>
        <authorList>
            <consortium name="Photinus pyralis genome working group"/>
            <person name="Fallon T.R."/>
            <person name="Sander Lower S.E."/>
            <person name="Weng J.-K."/>
        </authorList>
    </citation>
    <scope>NUCLEOTIDE SEQUENCE</scope>
    <source>
        <strain evidence="1">TRF0915ILg1</strain>
        <tissue evidence="1">Whole body</tissue>
    </source>
</reference>
<evidence type="ECO:0000313" key="1">
    <source>
        <dbReference type="EMBL" id="KAF2889414.1"/>
    </source>
</evidence>
<accession>A0A8K0CMZ1</accession>
<sequence>MMGIELASHVIRKTKYFSVIADCTPDTSHVEQLSLTIRFADLTNDDEIEICERLLGFTTISNSTGMGLEHYKCKRTCLHENEKSEVCETQVLRERFEQLGQHAASWGFPYNIQKLPQRKELEYYSDLQLALTLGTEADIENSALCNELVFVETMNDPSPLKILDFIKQTHLEELSPNIWISLRILFTISVPWLLAREASQSCN</sequence>
<gene>
    <name evidence="1" type="ORF">ILUMI_16759</name>
</gene>
<keyword evidence="2" id="KW-1185">Reference proteome</keyword>
<proteinExistence type="predicted"/>
<organism evidence="1 2">
    <name type="scientific">Ignelater luminosus</name>
    <name type="common">Cucubano</name>
    <name type="synonym">Pyrophorus luminosus</name>
    <dbReference type="NCBI Taxonomy" id="2038154"/>
    <lineage>
        <taxon>Eukaryota</taxon>
        <taxon>Metazoa</taxon>
        <taxon>Ecdysozoa</taxon>
        <taxon>Arthropoda</taxon>
        <taxon>Hexapoda</taxon>
        <taxon>Insecta</taxon>
        <taxon>Pterygota</taxon>
        <taxon>Neoptera</taxon>
        <taxon>Endopterygota</taxon>
        <taxon>Coleoptera</taxon>
        <taxon>Polyphaga</taxon>
        <taxon>Elateriformia</taxon>
        <taxon>Elateroidea</taxon>
        <taxon>Elateridae</taxon>
        <taxon>Agrypninae</taxon>
        <taxon>Pyrophorini</taxon>
        <taxon>Ignelater</taxon>
    </lineage>
</organism>